<comment type="caution">
    <text evidence="2">The sequence shown here is derived from an EMBL/GenBank/DDBJ whole genome shotgun (WGS) entry which is preliminary data.</text>
</comment>
<accession>X0ULK9</accession>
<protein>
    <recommendedName>
        <fullName evidence="1">RNA polymerase sigma factor 54 DNA-binding domain-containing protein</fullName>
    </recommendedName>
</protein>
<gene>
    <name evidence="2" type="ORF">S01H1_39599</name>
</gene>
<dbReference type="InterPro" id="IPR007634">
    <property type="entry name" value="RNA_pol_sigma_54_DNA-bd"/>
</dbReference>
<organism evidence="2">
    <name type="scientific">marine sediment metagenome</name>
    <dbReference type="NCBI Taxonomy" id="412755"/>
    <lineage>
        <taxon>unclassified sequences</taxon>
        <taxon>metagenomes</taxon>
        <taxon>ecological metagenomes</taxon>
    </lineage>
</organism>
<dbReference type="PROSITE" id="PS00718">
    <property type="entry name" value="SIGMA54_2"/>
    <property type="match status" value="1"/>
</dbReference>
<proteinExistence type="predicted"/>
<feature type="non-terminal residue" evidence="2">
    <location>
        <position position="1"/>
    </location>
</feature>
<dbReference type="Gene3D" id="1.10.10.60">
    <property type="entry name" value="Homeodomain-like"/>
    <property type="match status" value="1"/>
</dbReference>
<dbReference type="GO" id="GO:0016987">
    <property type="term" value="F:sigma factor activity"/>
    <property type="evidence" value="ECO:0007669"/>
    <property type="project" value="InterPro"/>
</dbReference>
<name>X0ULK9_9ZZZZ</name>
<dbReference type="PANTHER" id="PTHR32248">
    <property type="entry name" value="RNA POLYMERASE SIGMA-54 FACTOR"/>
    <property type="match status" value="1"/>
</dbReference>
<dbReference type="Pfam" id="PF04552">
    <property type="entry name" value="Sigma54_DBD"/>
    <property type="match status" value="1"/>
</dbReference>
<dbReference type="GO" id="GO:0001216">
    <property type="term" value="F:DNA-binding transcription activator activity"/>
    <property type="evidence" value="ECO:0007669"/>
    <property type="project" value="InterPro"/>
</dbReference>
<reference evidence="2" key="1">
    <citation type="journal article" date="2014" name="Front. Microbiol.">
        <title>High frequency of phylogenetically diverse reductive dehalogenase-homologous genes in deep subseafloor sedimentary metagenomes.</title>
        <authorList>
            <person name="Kawai M."/>
            <person name="Futagami T."/>
            <person name="Toyoda A."/>
            <person name="Takaki Y."/>
            <person name="Nishi S."/>
            <person name="Hori S."/>
            <person name="Arai W."/>
            <person name="Tsubouchi T."/>
            <person name="Morono Y."/>
            <person name="Uchiyama I."/>
            <person name="Ito T."/>
            <person name="Fujiyama A."/>
            <person name="Inagaki F."/>
            <person name="Takami H."/>
        </authorList>
    </citation>
    <scope>NUCLEOTIDE SEQUENCE</scope>
    <source>
        <strain evidence="2">Expedition CK06-06</strain>
    </source>
</reference>
<evidence type="ECO:0000313" key="2">
    <source>
        <dbReference type="EMBL" id="GAG00172.1"/>
    </source>
</evidence>
<evidence type="ECO:0000259" key="1">
    <source>
        <dbReference type="Pfam" id="PF04552"/>
    </source>
</evidence>
<dbReference type="PROSITE" id="PS50044">
    <property type="entry name" value="SIGMA54_3"/>
    <property type="match status" value="1"/>
</dbReference>
<sequence length="71" mass="8360">GEEISSLRIKERIKKLIESEDKGDPLSDIEIGEVLARENLKVARRTVAKYRKQLRIQPSHIRKRKFEMEEA</sequence>
<dbReference type="PANTHER" id="PTHR32248:SF4">
    <property type="entry name" value="RNA POLYMERASE SIGMA-54 FACTOR"/>
    <property type="match status" value="1"/>
</dbReference>
<dbReference type="AlphaFoldDB" id="X0ULK9"/>
<dbReference type="InterPro" id="IPR000394">
    <property type="entry name" value="RNA_pol_sigma_54"/>
</dbReference>
<feature type="domain" description="RNA polymerase sigma factor 54 DNA-binding" evidence="1">
    <location>
        <begin position="2"/>
        <end position="64"/>
    </location>
</feature>
<dbReference type="EMBL" id="BARS01025010">
    <property type="protein sequence ID" value="GAG00172.1"/>
    <property type="molecule type" value="Genomic_DNA"/>
</dbReference>